<sequence length="615" mass="69143">MVYRGKPSAACSECRKRRSRCDKNIPACGQCTKAGRVCSGYRNVVDLMFHDESSQVFSKNKDRMIHVFASAEHHDGDTESVRQAIVRVATSTPIKLTDFVMYQSLDELGVNFFMTNYVGNDAAVSQLYYLPSFYAKSGYANAGFQQSITAAGLAGYAKITRRKELIDLATRHYISALRGINTALSDPRTAAQDSTLTSIILAAMFELLIMPRASGMENCAKHFAGAVPVASLILKQHQQTDITRKILTTLVQCVTLNCWIQNIALPPGFIELKEQIGEKHKMYTAHGSFLDIIMELVRFKTDLRNEMYTDPKAIIQRALAIDLTLSDFATNMPQHAWFDVIQISTAEAEQLAYEGYYHVYPQRFTAHLWNNVRSSRLRLHQVILFQCQIFALSSRSSNSTFLSTQKSESEAHIVSLAMEIVATVPQLAGYLQDLDAFLPPTGEGEPLRVKSPSPISRLQKHHPAQDIGAITIEMSFHHKFESGTSTPSSSLYSSSSTSTSTKNQNDATTQIYPENAMTQFKSPSLYHMLFQLYALRWISCLPRSMKDWIQGRIVWMEGNADPVDLVSLQEMIRRRPGDGFPVSEDERYVTQTYDFSMRSLLSPPRVIRSYTDKAC</sequence>
<keyword evidence="1" id="KW-0539">Nucleus</keyword>
<dbReference type="InterPro" id="IPR053175">
    <property type="entry name" value="DHMBA_Reg_Transcription_Factor"/>
</dbReference>
<evidence type="ECO:0000313" key="5">
    <source>
        <dbReference type="Proteomes" id="UP000800038"/>
    </source>
</evidence>
<dbReference type="PROSITE" id="PS00463">
    <property type="entry name" value="ZN2_CY6_FUNGAL_1"/>
    <property type="match status" value="1"/>
</dbReference>
<evidence type="ECO:0000256" key="2">
    <source>
        <dbReference type="SAM" id="MobiDB-lite"/>
    </source>
</evidence>
<dbReference type="InterPro" id="IPR036864">
    <property type="entry name" value="Zn2-C6_fun-type_DNA-bd_sf"/>
</dbReference>
<evidence type="ECO:0000259" key="3">
    <source>
        <dbReference type="PROSITE" id="PS50048"/>
    </source>
</evidence>
<dbReference type="InterPro" id="IPR001138">
    <property type="entry name" value="Zn2Cys6_DnaBD"/>
</dbReference>
<dbReference type="GO" id="GO:0000981">
    <property type="term" value="F:DNA-binding transcription factor activity, RNA polymerase II-specific"/>
    <property type="evidence" value="ECO:0007669"/>
    <property type="project" value="InterPro"/>
</dbReference>
<feature type="domain" description="Zn(2)-C6 fungal-type" evidence="3">
    <location>
        <begin position="10"/>
        <end position="39"/>
    </location>
</feature>
<keyword evidence="5" id="KW-1185">Reference proteome</keyword>
<dbReference type="Pfam" id="PF00172">
    <property type="entry name" value="Zn_clus"/>
    <property type="match status" value="1"/>
</dbReference>
<dbReference type="SUPFAM" id="SSF57701">
    <property type="entry name" value="Zn2/Cys6 DNA-binding domain"/>
    <property type="match status" value="1"/>
</dbReference>
<evidence type="ECO:0000313" key="4">
    <source>
        <dbReference type="EMBL" id="KAF1943776.1"/>
    </source>
</evidence>
<evidence type="ECO:0000256" key="1">
    <source>
        <dbReference type="ARBA" id="ARBA00023242"/>
    </source>
</evidence>
<gene>
    <name evidence="4" type="ORF">EJ02DRAFT_453028</name>
</gene>
<feature type="compositionally biased region" description="Low complexity" evidence="2">
    <location>
        <begin position="485"/>
        <end position="501"/>
    </location>
</feature>
<organism evidence="4 5">
    <name type="scientific">Clathrospora elynae</name>
    <dbReference type="NCBI Taxonomy" id="706981"/>
    <lineage>
        <taxon>Eukaryota</taxon>
        <taxon>Fungi</taxon>
        <taxon>Dikarya</taxon>
        <taxon>Ascomycota</taxon>
        <taxon>Pezizomycotina</taxon>
        <taxon>Dothideomycetes</taxon>
        <taxon>Pleosporomycetidae</taxon>
        <taxon>Pleosporales</taxon>
        <taxon>Diademaceae</taxon>
        <taxon>Clathrospora</taxon>
    </lineage>
</organism>
<dbReference type="PANTHER" id="PTHR38791:SF1">
    <property type="entry name" value="TRANSCRIPTION FACTOR, PUTATIVE-RELATED"/>
    <property type="match status" value="1"/>
</dbReference>
<protein>
    <recommendedName>
        <fullName evidence="3">Zn(2)-C6 fungal-type domain-containing protein</fullName>
    </recommendedName>
</protein>
<dbReference type="PANTHER" id="PTHR38791">
    <property type="entry name" value="ZN(II)2CYS6 TRANSCRIPTION FACTOR (EUROFUNG)-RELATED-RELATED"/>
    <property type="match status" value="1"/>
</dbReference>
<accession>A0A6A5SZ04</accession>
<dbReference type="AlphaFoldDB" id="A0A6A5SZ04"/>
<dbReference type="GO" id="GO:0008270">
    <property type="term" value="F:zinc ion binding"/>
    <property type="evidence" value="ECO:0007669"/>
    <property type="project" value="InterPro"/>
</dbReference>
<dbReference type="OrthoDB" id="4220372at2759"/>
<dbReference type="CDD" id="cd00067">
    <property type="entry name" value="GAL4"/>
    <property type="match status" value="1"/>
</dbReference>
<reference evidence="4" key="1">
    <citation type="journal article" date="2020" name="Stud. Mycol.">
        <title>101 Dothideomycetes genomes: a test case for predicting lifestyles and emergence of pathogens.</title>
        <authorList>
            <person name="Haridas S."/>
            <person name="Albert R."/>
            <person name="Binder M."/>
            <person name="Bloem J."/>
            <person name="Labutti K."/>
            <person name="Salamov A."/>
            <person name="Andreopoulos B."/>
            <person name="Baker S."/>
            <person name="Barry K."/>
            <person name="Bills G."/>
            <person name="Bluhm B."/>
            <person name="Cannon C."/>
            <person name="Castanera R."/>
            <person name="Culley D."/>
            <person name="Daum C."/>
            <person name="Ezra D."/>
            <person name="Gonzalez J."/>
            <person name="Henrissat B."/>
            <person name="Kuo A."/>
            <person name="Liang C."/>
            <person name="Lipzen A."/>
            <person name="Lutzoni F."/>
            <person name="Magnuson J."/>
            <person name="Mondo S."/>
            <person name="Nolan M."/>
            <person name="Ohm R."/>
            <person name="Pangilinan J."/>
            <person name="Park H.-J."/>
            <person name="Ramirez L."/>
            <person name="Alfaro M."/>
            <person name="Sun H."/>
            <person name="Tritt A."/>
            <person name="Yoshinaga Y."/>
            <person name="Zwiers L.-H."/>
            <person name="Turgeon B."/>
            <person name="Goodwin S."/>
            <person name="Spatafora J."/>
            <person name="Crous P."/>
            <person name="Grigoriev I."/>
        </authorList>
    </citation>
    <scope>NUCLEOTIDE SEQUENCE</scope>
    <source>
        <strain evidence="4">CBS 161.51</strain>
    </source>
</reference>
<dbReference type="PROSITE" id="PS50048">
    <property type="entry name" value="ZN2_CY6_FUNGAL_2"/>
    <property type="match status" value="1"/>
</dbReference>
<proteinExistence type="predicted"/>
<dbReference type="Proteomes" id="UP000800038">
    <property type="component" value="Unassembled WGS sequence"/>
</dbReference>
<dbReference type="SMART" id="SM00066">
    <property type="entry name" value="GAL4"/>
    <property type="match status" value="1"/>
</dbReference>
<dbReference type="Gene3D" id="4.10.240.10">
    <property type="entry name" value="Zn(2)-C6 fungal-type DNA-binding domain"/>
    <property type="match status" value="1"/>
</dbReference>
<name>A0A6A5SZ04_9PLEO</name>
<dbReference type="EMBL" id="ML976022">
    <property type="protein sequence ID" value="KAF1943776.1"/>
    <property type="molecule type" value="Genomic_DNA"/>
</dbReference>
<feature type="region of interest" description="Disordered" evidence="2">
    <location>
        <begin position="485"/>
        <end position="506"/>
    </location>
</feature>